<name>A0A7J9KII8_9ROSI</name>
<evidence type="ECO:0000313" key="2">
    <source>
        <dbReference type="Proteomes" id="UP000593575"/>
    </source>
</evidence>
<dbReference type="Proteomes" id="UP000593575">
    <property type="component" value="Unassembled WGS sequence"/>
</dbReference>
<protein>
    <submittedName>
        <fullName evidence="1">Uncharacterized protein</fullName>
    </submittedName>
</protein>
<keyword evidence="2" id="KW-1185">Reference proteome</keyword>
<dbReference type="AlphaFoldDB" id="A0A7J9KII8"/>
<dbReference type="EMBL" id="JABFAE010420823">
    <property type="protein sequence ID" value="MBA0846274.1"/>
    <property type="molecule type" value="Genomic_DNA"/>
</dbReference>
<comment type="caution">
    <text evidence="1">The sequence shown here is derived from an EMBL/GenBank/DDBJ whole genome shotgun (WGS) entry which is preliminary data.</text>
</comment>
<sequence>MWRLRLSPFTWDMGSYWICPSTCIETI</sequence>
<reference evidence="1 2" key="1">
    <citation type="journal article" date="2019" name="Genome Biol. Evol.">
        <title>Insights into the evolution of the New World diploid cottons (Gossypium, subgenus Houzingenia) based on genome sequencing.</title>
        <authorList>
            <person name="Grover C.E."/>
            <person name="Arick M.A. 2nd"/>
            <person name="Thrash A."/>
            <person name="Conover J.L."/>
            <person name="Sanders W.S."/>
            <person name="Peterson D.G."/>
            <person name="Frelichowski J.E."/>
            <person name="Scheffler J.A."/>
            <person name="Scheffler B.E."/>
            <person name="Wendel J.F."/>
        </authorList>
    </citation>
    <scope>NUCLEOTIDE SEQUENCE [LARGE SCALE GENOMIC DNA]</scope>
    <source>
        <strain evidence="1">6</strain>
        <tissue evidence="1">Leaf</tissue>
    </source>
</reference>
<dbReference type="EMBL" id="JABFAE010420823">
    <property type="protein sequence ID" value="MBA0846273.1"/>
    <property type="molecule type" value="Genomic_DNA"/>
</dbReference>
<gene>
    <name evidence="1" type="ORF">Goarm_023306</name>
</gene>
<reference evidence="1" key="2">
    <citation type="submission" date="2020-04" db="EMBL/GenBank/DDBJ databases">
        <authorList>
            <person name="Grover C.E."/>
            <person name="Arick M.A. II"/>
            <person name="Thrash A."/>
            <person name="Conover J.L."/>
            <person name="Sanders W.S."/>
            <person name="Peterson D.G."/>
            <person name="Scheffler J.A."/>
            <person name="Scheffler B.E."/>
            <person name="Wendel J.F."/>
        </authorList>
    </citation>
    <scope>NUCLEOTIDE SEQUENCE</scope>
    <source>
        <strain evidence="1">6</strain>
        <tissue evidence="1">Leaf</tissue>
    </source>
</reference>
<evidence type="ECO:0000313" key="1">
    <source>
        <dbReference type="EMBL" id="MBA0846273.1"/>
    </source>
</evidence>
<accession>A0A7J9KII8</accession>
<organism evidence="1 2">
    <name type="scientific">Gossypium armourianum</name>
    <dbReference type="NCBI Taxonomy" id="34283"/>
    <lineage>
        <taxon>Eukaryota</taxon>
        <taxon>Viridiplantae</taxon>
        <taxon>Streptophyta</taxon>
        <taxon>Embryophyta</taxon>
        <taxon>Tracheophyta</taxon>
        <taxon>Spermatophyta</taxon>
        <taxon>Magnoliopsida</taxon>
        <taxon>eudicotyledons</taxon>
        <taxon>Gunneridae</taxon>
        <taxon>Pentapetalae</taxon>
        <taxon>rosids</taxon>
        <taxon>malvids</taxon>
        <taxon>Malvales</taxon>
        <taxon>Malvaceae</taxon>
        <taxon>Malvoideae</taxon>
        <taxon>Gossypium</taxon>
    </lineage>
</organism>
<proteinExistence type="predicted"/>